<dbReference type="GO" id="GO:0019120">
    <property type="term" value="F:hydrolase activity, acting on acid halide bonds, in C-halide compounds"/>
    <property type="evidence" value="ECO:0007669"/>
    <property type="project" value="InterPro"/>
</dbReference>
<dbReference type="RefSeq" id="WP_030532906.1">
    <property type="nucleotide sequence ID" value="NZ_JOIJ01000010.1"/>
</dbReference>
<dbReference type="Pfam" id="PF00702">
    <property type="entry name" value="Hydrolase"/>
    <property type="match status" value="1"/>
</dbReference>
<comment type="caution">
    <text evidence="3">The sequence shown here is derived from an EMBL/GenBank/DDBJ whole genome shotgun (WGS) entry which is preliminary data.</text>
</comment>
<dbReference type="SFLD" id="SFLDG01129">
    <property type="entry name" value="C1.5:_HAD__Beta-PGM__Phosphata"/>
    <property type="match status" value="1"/>
</dbReference>
<dbReference type="AlphaFoldDB" id="A0A660CFH7"/>
<dbReference type="SUPFAM" id="SSF56784">
    <property type="entry name" value="HAD-like"/>
    <property type="match status" value="1"/>
</dbReference>
<dbReference type="NCBIfam" id="TIGR01493">
    <property type="entry name" value="HAD-SF-IA-v2"/>
    <property type="match status" value="1"/>
</dbReference>
<organism evidence="3 4">
    <name type="scientific">Prauserella rugosa</name>
    <dbReference type="NCBI Taxonomy" id="43354"/>
    <lineage>
        <taxon>Bacteria</taxon>
        <taxon>Bacillati</taxon>
        <taxon>Actinomycetota</taxon>
        <taxon>Actinomycetes</taxon>
        <taxon>Pseudonocardiales</taxon>
        <taxon>Pseudonocardiaceae</taxon>
        <taxon>Prauserella</taxon>
    </lineage>
</organism>
<name>A0A660CFH7_9PSEU</name>
<dbReference type="InterPro" id="IPR051540">
    <property type="entry name" value="S-2-haloacid_dehalogenase"/>
</dbReference>
<evidence type="ECO:0000313" key="4">
    <source>
        <dbReference type="Proteomes" id="UP000317303"/>
    </source>
</evidence>
<dbReference type="NCBIfam" id="TIGR01428">
    <property type="entry name" value="HAD_type_II"/>
    <property type="match status" value="1"/>
</dbReference>
<evidence type="ECO:0000256" key="2">
    <source>
        <dbReference type="ARBA" id="ARBA00022801"/>
    </source>
</evidence>
<dbReference type="InterPro" id="IPR023214">
    <property type="entry name" value="HAD_sf"/>
</dbReference>
<comment type="similarity">
    <text evidence="1">Belongs to the HAD-like hydrolase superfamily. S-2-haloalkanoic acid dehalogenase family.</text>
</comment>
<dbReference type="InterPro" id="IPR023198">
    <property type="entry name" value="PGP-like_dom2"/>
</dbReference>
<dbReference type="InterPro" id="IPR036412">
    <property type="entry name" value="HAD-like_sf"/>
</dbReference>
<dbReference type="Gene3D" id="3.40.50.1000">
    <property type="entry name" value="HAD superfamily/HAD-like"/>
    <property type="match status" value="1"/>
</dbReference>
<dbReference type="SFLD" id="SFLDS00003">
    <property type="entry name" value="Haloacid_Dehalogenase"/>
    <property type="match status" value="1"/>
</dbReference>
<dbReference type="PANTHER" id="PTHR43316:SF3">
    <property type="entry name" value="HALOACID DEHALOGENASE, TYPE II (AFU_ORTHOLOGUE AFUA_2G07750)-RELATED"/>
    <property type="match status" value="1"/>
</dbReference>
<dbReference type="InterPro" id="IPR006439">
    <property type="entry name" value="HAD-SF_hydro_IA"/>
</dbReference>
<sequence length="230" mass="24195">MQGGVDGVEAVVFDVLGTLVDEPGGIRSAIGEAVPGAGDDRVSQLVALWQRHVENQQHRIVVGERAYAGSTVLDREAAGRVAGDAGLADAAVVDRLALAGRRLRPWADSATALARIGSALPTVGLSNADRSTLLWLSARAGLRWHQVLSADDVGTYKPAAQVYRAALDVVGCEPERVLMVAAHAWDLRAARATGMRTAYVARPVGDPPVDSDVVDGRFTCLDDLAAALDR</sequence>
<proteinExistence type="inferred from homology"/>
<accession>A0A660CFH7</accession>
<dbReference type="PRINTS" id="PR00413">
    <property type="entry name" value="HADHALOGNASE"/>
</dbReference>
<dbReference type="Proteomes" id="UP000317303">
    <property type="component" value="Unassembled WGS sequence"/>
</dbReference>
<evidence type="ECO:0000313" key="3">
    <source>
        <dbReference type="EMBL" id="TWH22192.1"/>
    </source>
</evidence>
<reference evidence="3 4" key="1">
    <citation type="submission" date="2019-07" db="EMBL/GenBank/DDBJ databases">
        <title>R&amp;d 2014.</title>
        <authorList>
            <person name="Klenk H.-P."/>
        </authorList>
    </citation>
    <scope>NUCLEOTIDE SEQUENCE [LARGE SCALE GENOMIC DNA]</scope>
    <source>
        <strain evidence="3 4">DSM 43194</strain>
    </source>
</reference>
<protein>
    <submittedName>
        <fullName evidence="3">2-haloacid dehalogenase</fullName>
    </submittedName>
</protein>
<gene>
    <name evidence="3" type="ORF">JD82_04069</name>
</gene>
<keyword evidence="2" id="KW-0378">Hydrolase</keyword>
<dbReference type="InterPro" id="IPR006328">
    <property type="entry name" value="2-HAD"/>
</dbReference>
<dbReference type="OrthoDB" id="3774052at2"/>
<evidence type="ECO:0000256" key="1">
    <source>
        <dbReference type="ARBA" id="ARBA00008106"/>
    </source>
</evidence>
<dbReference type="EMBL" id="VLJV01000001">
    <property type="protein sequence ID" value="TWH22192.1"/>
    <property type="molecule type" value="Genomic_DNA"/>
</dbReference>
<dbReference type="PANTHER" id="PTHR43316">
    <property type="entry name" value="HYDROLASE, HALOACID DELAHOGENASE-RELATED"/>
    <property type="match status" value="1"/>
</dbReference>
<dbReference type="Gene3D" id="1.10.150.240">
    <property type="entry name" value="Putative phosphatase, domain 2"/>
    <property type="match status" value="1"/>
</dbReference>
<keyword evidence="4" id="KW-1185">Reference proteome</keyword>